<dbReference type="InterPro" id="IPR013527">
    <property type="entry name" value="YicC-like_N"/>
</dbReference>
<feature type="domain" description="Endoribonuclease YicC-like C-terminal" evidence="7">
    <location>
        <begin position="172"/>
        <end position="290"/>
    </location>
</feature>
<dbReference type="RefSeq" id="WP_189567073.1">
    <property type="nucleotide sequence ID" value="NZ_BMXI01000002.1"/>
</dbReference>
<evidence type="ECO:0000313" key="9">
    <source>
        <dbReference type="Proteomes" id="UP000644507"/>
    </source>
</evidence>
<evidence type="ECO:0000256" key="2">
    <source>
        <dbReference type="ARBA" id="ARBA00022722"/>
    </source>
</evidence>
<dbReference type="EMBL" id="BMXI01000002">
    <property type="protein sequence ID" value="GHC43046.1"/>
    <property type="molecule type" value="Genomic_DNA"/>
</dbReference>
<evidence type="ECO:0000259" key="7">
    <source>
        <dbReference type="Pfam" id="PF08340"/>
    </source>
</evidence>
<evidence type="ECO:0000313" key="8">
    <source>
        <dbReference type="EMBL" id="GHC43046.1"/>
    </source>
</evidence>
<dbReference type="GO" id="GO:0004521">
    <property type="term" value="F:RNA endonuclease activity"/>
    <property type="evidence" value="ECO:0007669"/>
    <property type="project" value="InterPro"/>
</dbReference>
<evidence type="ECO:0000259" key="6">
    <source>
        <dbReference type="Pfam" id="PF03755"/>
    </source>
</evidence>
<keyword evidence="3" id="KW-0255">Endonuclease</keyword>
<comment type="caution">
    <text evidence="8">The sequence shown here is derived from an EMBL/GenBank/DDBJ whole genome shotgun (WGS) entry which is preliminary data.</text>
</comment>
<evidence type="ECO:0000256" key="5">
    <source>
        <dbReference type="ARBA" id="ARBA00035648"/>
    </source>
</evidence>
<dbReference type="PANTHER" id="PTHR30636">
    <property type="entry name" value="UPF0701 PROTEIN YICC"/>
    <property type="match status" value="1"/>
</dbReference>
<dbReference type="NCBIfam" id="TIGR00255">
    <property type="entry name" value="YicC/YloC family endoribonuclease"/>
    <property type="match status" value="1"/>
</dbReference>
<dbReference type="AlphaFoldDB" id="A0A918WE50"/>
<dbReference type="InterPro" id="IPR013551">
    <property type="entry name" value="YicC-like_C"/>
</dbReference>
<sequence>MQSMTGFGRGEATTTTFHAEVEASSVNRKQAEVSLSLPRGLTELEPTLRKEALARFSRGRVNLAIKLTSLDPNASTLQIDATKARALQLAFEQLGQDLDQEFTLSTQDFLRMPDQFLIDSGYNIEQVLPAVLPALQKALTELVAMRTDEGAALRTDMETRLATLQKLTSEITTIAPSVPARQRELLLQRLSDAGLAIDSNDDRVLKEIALFCDRCDISEELTRLAAHFDKFTELLTATEPVGRPLDFLCQELNREFNTIGSKANNSEIAHHIVAAKTELEKIREQVQNIE</sequence>
<evidence type="ECO:0000256" key="3">
    <source>
        <dbReference type="ARBA" id="ARBA00022759"/>
    </source>
</evidence>
<organism evidence="8 9">
    <name type="scientific">Roseibacillus persicicus</name>
    <dbReference type="NCBI Taxonomy" id="454148"/>
    <lineage>
        <taxon>Bacteria</taxon>
        <taxon>Pseudomonadati</taxon>
        <taxon>Verrucomicrobiota</taxon>
        <taxon>Verrucomicrobiia</taxon>
        <taxon>Verrucomicrobiales</taxon>
        <taxon>Verrucomicrobiaceae</taxon>
        <taxon>Roseibacillus</taxon>
    </lineage>
</organism>
<name>A0A918WE50_9BACT</name>
<keyword evidence="9" id="KW-1185">Reference proteome</keyword>
<dbReference type="Pfam" id="PF08340">
    <property type="entry name" value="YicC-like_C"/>
    <property type="match status" value="1"/>
</dbReference>
<keyword evidence="4" id="KW-0378">Hydrolase</keyword>
<evidence type="ECO:0008006" key="10">
    <source>
        <dbReference type="Google" id="ProtNLM"/>
    </source>
</evidence>
<reference evidence="8" key="2">
    <citation type="submission" date="2020-09" db="EMBL/GenBank/DDBJ databases">
        <authorList>
            <person name="Sun Q."/>
            <person name="Kim S."/>
        </authorList>
    </citation>
    <scope>NUCLEOTIDE SEQUENCE</scope>
    <source>
        <strain evidence="8">KCTC 12988</strain>
    </source>
</reference>
<dbReference type="Pfam" id="PF03755">
    <property type="entry name" value="YicC-like_N"/>
    <property type="match status" value="1"/>
</dbReference>
<accession>A0A918WE50</accession>
<evidence type="ECO:0000256" key="1">
    <source>
        <dbReference type="ARBA" id="ARBA00001968"/>
    </source>
</evidence>
<protein>
    <recommendedName>
        <fullName evidence="10">YicC family protein</fullName>
    </recommendedName>
</protein>
<feature type="domain" description="Endoribonuclease YicC-like N-terminal" evidence="6">
    <location>
        <begin position="1"/>
        <end position="154"/>
    </location>
</feature>
<keyword evidence="2" id="KW-0540">Nuclease</keyword>
<dbReference type="Proteomes" id="UP000644507">
    <property type="component" value="Unassembled WGS sequence"/>
</dbReference>
<dbReference type="InterPro" id="IPR005229">
    <property type="entry name" value="YicC/YloC-like"/>
</dbReference>
<evidence type="ECO:0000256" key="4">
    <source>
        <dbReference type="ARBA" id="ARBA00022801"/>
    </source>
</evidence>
<proteinExistence type="inferred from homology"/>
<dbReference type="PANTHER" id="PTHR30636:SF3">
    <property type="entry name" value="UPF0701 PROTEIN YICC"/>
    <property type="match status" value="1"/>
</dbReference>
<gene>
    <name evidence="8" type="ORF">GCM10007100_05100</name>
</gene>
<dbReference type="GO" id="GO:0016787">
    <property type="term" value="F:hydrolase activity"/>
    <property type="evidence" value="ECO:0007669"/>
    <property type="project" value="UniProtKB-KW"/>
</dbReference>
<reference evidence="8" key="1">
    <citation type="journal article" date="2014" name="Int. J. Syst. Evol. Microbiol.">
        <title>Complete genome sequence of Corynebacterium casei LMG S-19264T (=DSM 44701T), isolated from a smear-ripened cheese.</title>
        <authorList>
            <consortium name="US DOE Joint Genome Institute (JGI-PGF)"/>
            <person name="Walter F."/>
            <person name="Albersmeier A."/>
            <person name="Kalinowski J."/>
            <person name="Ruckert C."/>
        </authorList>
    </citation>
    <scope>NUCLEOTIDE SEQUENCE</scope>
    <source>
        <strain evidence="8">KCTC 12988</strain>
    </source>
</reference>
<comment type="similarity">
    <text evidence="5">Belongs to the YicC/YloC family.</text>
</comment>
<comment type="cofactor">
    <cofactor evidence="1">
        <name>a divalent metal cation</name>
        <dbReference type="ChEBI" id="CHEBI:60240"/>
    </cofactor>
</comment>